<gene>
    <name evidence="1" type="ORF">M9Y10_044710</name>
</gene>
<accession>A0ABR2JTE8</accession>
<name>A0ABR2JTE8_9EUKA</name>
<proteinExistence type="predicted"/>
<comment type="caution">
    <text evidence="1">The sequence shown here is derived from an EMBL/GenBank/DDBJ whole genome shotgun (WGS) entry which is preliminary data.</text>
</comment>
<organism evidence="1 2">
    <name type="scientific">Tritrichomonas musculus</name>
    <dbReference type="NCBI Taxonomy" id="1915356"/>
    <lineage>
        <taxon>Eukaryota</taxon>
        <taxon>Metamonada</taxon>
        <taxon>Parabasalia</taxon>
        <taxon>Tritrichomonadida</taxon>
        <taxon>Tritrichomonadidae</taxon>
        <taxon>Tritrichomonas</taxon>
    </lineage>
</organism>
<sequence>MILKALFGNNKDQASPQQQQQAPPFVFSPDNEIFQFGELVTAESLIENSTENSPLLKLILWFKEHPGTAEFVSFRNFMQENIPNFSEIKRVSIKEQILKGIDLIIRQEKVISDPTHKQHQSIERPFPNLIGIKESNLLWRKIQLNDIIIDVINQKLNLIINKSLKAYKIKASSIVSLLTSVDAFPANYIPIVNYKGLDLNNEMVINKDPEGRILQQKILALQQDSMVYYKNMNKIEDRFSVIESINPQPALFYKMIEQYLPFFNEKGKFLEGAVDTNPFLDFLNHPRCDALASFQNYISKCQEKTFSNFVESMFLIFEISQPQMRLLLVALSSYALAPIHIPMLDHNGNMNEKNIDYSFQFFIETDPLKFLNLIYEKAQEDQSEDSLGKVMQQVIEGFSGFANNWVDVFRYVVFFSIPEFLPSHLQQVRNEIEKCIQLYN</sequence>
<dbReference type="Proteomes" id="UP001470230">
    <property type="component" value="Unassembled WGS sequence"/>
</dbReference>
<evidence type="ECO:0000313" key="1">
    <source>
        <dbReference type="EMBL" id="KAK8882070.1"/>
    </source>
</evidence>
<protein>
    <submittedName>
        <fullName evidence="1">Uncharacterized protein</fullName>
    </submittedName>
</protein>
<keyword evidence="2" id="KW-1185">Reference proteome</keyword>
<evidence type="ECO:0000313" key="2">
    <source>
        <dbReference type="Proteomes" id="UP001470230"/>
    </source>
</evidence>
<reference evidence="1 2" key="1">
    <citation type="submission" date="2024-04" db="EMBL/GenBank/DDBJ databases">
        <title>Tritrichomonas musculus Genome.</title>
        <authorList>
            <person name="Alves-Ferreira E."/>
            <person name="Grigg M."/>
            <person name="Lorenzi H."/>
            <person name="Galac M."/>
        </authorList>
    </citation>
    <scope>NUCLEOTIDE SEQUENCE [LARGE SCALE GENOMIC DNA]</scope>
    <source>
        <strain evidence="1 2">EAF2021</strain>
    </source>
</reference>
<dbReference type="EMBL" id="JAPFFF010000009">
    <property type="protein sequence ID" value="KAK8882070.1"/>
    <property type="molecule type" value="Genomic_DNA"/>
</dbReference>